<evidence type="ECO:0000313" key="7">
    <source>
        <dbReference type="Proteomes" id="UP000823388"/>
    </source>
</evidence>
<dbReference type="AlphaFoldDB" id="A0A8T0RC76"/>
<keyword evidence="2" id="KW-0805">Transcription regulation</keyword>
<evidence type="ECO:0000256" key="4">
    <source>
        <dbReference type="ARBA" id="ARBA00023163"/>
    </source>
</evidence>
<sequence>MGFATLRAASFNWGRVLFTSWPLLWPPDPSREGGAPGGGGRCCHARRRASALRLLVPRPHRIFPPISQPEGRPLTIQDAIGKEWHFQFRFWPNNISRMYVLEGVIPCILSLQCNYKLAIQSDIIRRGNLLWDSGSQQILSVCQTRRSQLLQMVSFSVRHSFLLQMTLCLGVVIGYPKFLQSIKGNADLHPNSLYDHHMNSVDGDVSWLKVDKFTSRQVRGLCSFYKKEVTILVPKAGGS</sequence>
<name>A0A8T0RC76_PANVG</name>
<evidence type="ECO:0000256" key="3">
    <source>
        <dbReference type="ARBA" id="ARBA00023125"/>
    </source>
</evidence>
<gene>
    <name evidence="6" type="ORF">PVAP13_6KG146506</name>
</gene>
<dbReference type="InterPro" id="IPR015300">
    <property type="entry name" value="DNA-bd_pseudobarrel_sf"/>
</dbReference>
<comment type="subcellular location">
    <subcellularLocation>
        <location evidence="1">Nucleus</location>
    </subcellularLocation>
</comment>
<protein>
    <recommendedName>
        <fullName evidence="8">TF-B3 domain-containing protein</fullName>
    </recommendedName>
</protein>
<evidence type="ECO:0000313" key="6">
    <source>
        <dbReference type="EMBL" id="KAG2583064.1"/>
    </source>
</evidence>
<dbReference type="PANTHER" id="PTHR46245">
    <property type="entry name" value="B3 DOMAIN-CONTAINING PROTEIN OS07G0563300"/>
    <property type="match status" value="1"/>
</dbReference>
<evidence type="ECO:0000256" key="1">
    <source>
        <dbReference type="ARBA" id="ARBA00004123"/>
    </source>
</evidence>
<keyword evidence="3" id="KW-0238">DNA-binding</keyword>
<evidence type="ECO:0000256" key="5">
    <source>
        <dbReference type="ARBA" id="ARBA00023242"/>
    </source>
</evidence>
<organism evidence="6 7">
    <name type="scientific">Panicum virgatum</name>
    <name type="common">Blackwell switchgrass</name>
    <dbReference type="NCBI Taxonomy" id="38727"/>
    <lineage>
        <taxon>Eukaryota</taxon>
        <taxon>Viridiplantae</taxon>
        <taxon>Streptophyta</taxon>
        <taxon>Embryophyta</taxon>
        <taxon>Tracheophyta</taxon>
        <taxon>Spermatophyta</taxon>
        <taxon>Magnoliopsida</taxon>
        <taxon>Liliopsida</taxon>
        <taxon>Poales</taxon>
        <taxon>Poaceae</taxon>
        <taxon>PACMAD clade</taxon>
        <taxon>Panicoideae</taxon>
        <taxon>Panicodae</taxon>
        <taxon>Paniceae</taxon>
        <taxon>Panicinae</taxon>
        <taxon>Panicum</taxon>
        <taxon>Panicum sect. Hiantes</taxon>
    </lineage>
</organism>
<proteinExistence type="predicted"/>
<keyword evidence="5" id="KW-0539">Nucleus</keyword>
<keyword evidence="4" id="KW-0804">Transcription</keyword>
<dbReference type="GO" id="GO:0005634">
    <property type="term" value="C:nucleus"/>
    <property type="evidence" value="ECO:0007669"/>
    <property type="project" value="UniProtKB-SubCell"/>
</dbReference>
<dbReference type="Gene3D" id="2.40.330.10">
    <property type="entry name" value="DNA-binding pseudobarrel domain"/>
    <property type="match status" value="1"/>
</dbReference>
<evidence type="ECO:0008006" key="8">
    <source>
        <dbReference type="Google" id="ProtNLM"/>
    </source>
</evidence>
<evidence type="ECO:0000256" key="2">
    <source>
        <dbReference type="ARBA" id="ARBA00023015"/>
    </source>
</evidence>
<dbReference type="EMBL" id="CM029047">
    <property type="protein sequence ID" value="KAG2583064.1"/>
    <property type="molecule type" value="Genomic_DNA"/>
</dbReference>
<accession>A0A8T0RC76</accession>
<dbReference type="Proteomes" id="UP000823388">
    <property type="component" value="Chromosome 6K"/>
</dbReference>
<reference evidence="6" key="1">
    <citation type="submission" date="2020-05" db="EMBL/GenBank/DDBJ databases">
        <title>WGS assembly of Panicum virgatum.</title>
        <authorList>
            <person name="Lovell J.T."/>
            <person name="Jenkins J."/>
            <person name="Shu S."/>
            <person name="Juenger T.E."/>
            <person name="Schmutz J."/>
        </authorList>
    </citation>
    <scope>NUCLEOTIDE SEQUENCE</scope>
    <source>
        <strain evidence="6">AP13</strain>
    </source>
</reference>
<keyword evidence="7" id="KW-1185">Reference proteome</keyword>
<dbReference type="GO" id="GO:0003677">
    <property type="term" value="F:DNA binding"/>
    <property type="evidence" value="ECO:0007669"/>
    <property type="project" value="UniProtKB-KW"/>
</dbReference>
<comment type="caution">
    <text evidence="6">The sequence shown here is derived from an EMBL/GenBank/DDBJ whole genome shotgun (WGS) entry which is preliminary data.</text>
</comment>
<dbReference type="PANTHER" id="PTHR46245:SF2">
    <property type="entry name" value="B3 DOMAIN-CONTAINING TRANSCRIPTION REPRESSOR VAL2"/>
    <property type="match status" value="1"/>
</dbReference>